<dbReference type="InterPro" id="IPR023214">
    <property type="entry name" value="HAD_sf"/>
</dbReference>
<dbReference type="Gene3D" id="1.20.1440.100">
    <property type="entry name" value="SG protein - dephosphorylation function"/>
    <property type="match status" value="1"/>
</dbReference>
<keyword evidence="1" id="KW-1133">Transmembrane helix</keyword>
<dbReference type="CDD" id="cd02612">
    <property type="entry name" value="HAD_PGPPase"/>
    <property type="match status" value="1"/>
</dbReference>
<dbReference type="InterPro" id="IPR050582">
    <property type="entry name" value="HAD-like_SerB"/>
</dbReference>
<dbReference type="GO" id="GO:0005737">
    <property type="term" value="C:cytoplasm"/>
    <property type="evidence" value="ECO:0007669"/>
    <property type="project" value="TreeGrafter"/>
</dbReference>
<reference evidence="2 3" key="2">
    <citation type="submission" date="2019-01" db="EMBL/GenBank/DDBJ databases">
        <title>Motilimonas pumilus sp. nov., isolated from the gut of sea cucumber (Apostichopus japonicus).</title>
        <authorList>
            <person name="Wang F.-Q."/>
            <person name="Ren L.-H."/>
            <person name="Lin Y.-W."/>
            <person name="Sun G.-H."/>
            <person name="Du Z.-J."/>
            <person name="Zhao J.-X."/>
            <person name="Liu X.-J."/>
            <person name="Liu L.-J."/>
        </authorList>
    </citation>
    <scope>NUCLEOTIDE SEQUENCE [LARGE SCALE GENOMIC DNA]</scope>
    <source>
        <strain evidence="2 3">PLHSC7-2</strain>
    </source>
</reference>
<dbReference type="GO" id="GO:0036424">
    <property type="term" value="F:L-phosphoserine phosphatase activity"/>
    <property type="evidence" value="ECO:0007669"/>
    <property type="project" value="TreeGrafter"/>
</dbReference>
<dbReference type="NCBIfam" id="TIGR01490">
    <property type="entry name" value="HAD-SF-IB-hyp1"/>
    <property type="match status" value="1"/>
</dbReference>
<keyword evidence="2" id="KW-0378">Hydrolase</keyword>
<dbReference type="EMBL" id="QZCH01000024">
    <property type="protein sequence ID" value="RJG41869.1"/>
    <property type="molecule type" value="Genomic_DNA"/>
</dbReference>
<evidence type="ECO:0000256" key="1">
    <source>
        <dbReference type="SAM" id="Phobius"/>
    </source>
</evidence>
<evidence type="ECO:0000313" key="3">
    <source>
        <dbReference type="Proteomes" id="UP000283255"/>
    </source>
</evidence>
<dbReference type="PANTHER" id="PTHR43344">
    <property type="entry name" value="PHOSPHOSERINE PHOSPHATASE"/>
    <property type="match status" value="1"/>
</dbReference>
<dbReference type="Pfam" id="PF12710">
    <property type="entry name" value="HAD"/>
    <property type="match status" value="1"/>
</dbReference>
<dbReference type="SUPFAM" id="SSF56784">
    <property type="entry name" value="HAD-like"/>
    <property type="match status" value="1"/>
</dbReference>
<sequence length="196" mass="22582">MNLALFDFDGTITTQDTYTRFLFYATSKTRMVFGWCLMFPVIALYKLKLLKANKTRPALSRVAFAFRKQTSVTAIAEQFVQEYISKVLRPEMLERIQWHLAEGDRVIVVSASLDVYLRIWCKQQGIELLCSELMVHNGRYTGGYVDGDCSEQNKVKAIKGALDLNHYPHVYGYGDTYEDLPMLSIAQTRYYQGEVM</sequence>
<dbReference type="Proteomes" id="UP000283255">
    <property type="component" value="Unassembled WGS sequence"/>
</dbReference>
<dbReference type="OrthoDB" id="9784466at2"/>
<name>A0A418YBN7_9GAMM</name>
<dbReference type="InterPro" id="IPR006385">
    <property type="entry name" value="HAD_hydro_SerB1"/>
</dbReference>
<dbReference type="AlphaFoldDB" id="A0A418YBN7"/>
<proteinExistence type="predicted"/>
<reference evidence="2 3" key="1">
    <citation type="submission" date="2018-09" db="EMBL/GenBank/DDBJ databases">
        <authorList>
            <person name="Wang F."/>
        </authorList>
    </citation>
    <scope>NUCLEOTIDE SEQUENCE [LARGE SCALE GENOMIC DNA]</scope>
    <source>
        <strain evidence="2 3">PLHSC7-2</strain>
    </source>
</reference>
<organism evidence="2 3">
    <name type="scientific">Motilimonas pumila</name>
    <dbReference type="NCBI Taxonomy" id="2303987"/>
    <lineage>
        <taxon>Bacteria</taxon>
        <taxon>Pseudomonadati</taxon>
        <taxon>Pseudomonadota</taxon>
        <taxon>Gammaproteobacteria</taxon>
        <taxon>Alteromonadales</taxon>
        <taxon>Alteromonadales genera incertae sedis</taxon>
        <taxon>Motilimonas</taxon>
    </lineage>
</organism>
<dbReference type="NCBIfam" id="TIGR01488">
    <property type="entry name" value="HAD-SF-IB"/>
    <property type="match status" value="1"/>
</dbReference>
<dbReference type="PANTHER" id="PTHR43344:SF14">
    <property type="entry name" value="HAD-IB FAMILY HYDROLASE"/>
    <property type="match status" value="1"/>
</dbReference>
<dbReference type="InterPro" id="IPR036412">
    <property type="entry name" value="HAD-like_sf"/>
</dbReference>
<dbReference type="GO" id="GO:0000287">
    <property type="term" value="F:magnesium ion binding"/>
    <property type="evidence" value="ECO:0007669"/>
    <property type="project" value="TreeGrafter"/>
</dbReference>
<dbReference type="Gene3D" id="3.40.50.1000">
    <property type="entry name" value="HAD superfamily/HAD-like"/>
    <property type="match status" value="1"/>
</dbReference>
<evidence type="ECO:0000313" key="2">
    <source>
        <dbReference type="EMBL" id="RJG41869.1"/>
    </source>
</evidence>
<protein>
    <submittedName>
        <fullName evidence="2">HAD family hydrolase</fullName>
    </submittedName>
</protein>
<accession>A0A418YBN7</accession>
<keyword evidence="3" id="KW-1185">Reference proteome</keyword>
<gene>
    <name evidence="2" type="ORF">D1Z90_15975</name>
</gene>
<dbReference type="GO" id="GO:0006564">
    <property type="term" value="P:L-serine biosynthetic process"/>
    <property type="evidence" value="ECO:0007669"/>
    <property type="project" value="TreeGrafter"/>
</dbReference>
<comment type="caution">
    <text evidence="2">The sequence shown here is derived from an EMBL/GenBank/DDBJ whole genome shotgun (WGS) entry which is preliminary data.</text>
</comment>
<keyword evidence="1" id="KW-0472">Membrane</keyword>
<keyword evidence="1" id="KW-0812">Transmembrane</keyword>
<dbReference type="RefSeq" id="WP_119911791.1">
    <property type="nucleotide sequence ID" value="NZ_QZCH01000024.1"/>
</dbReference>
<feature type="transmembrane region" description="Helical" evidence="1">
    <location>
        <begin position="31"/>
        <end position="47"/>
    </location>
</feature>